<comment type="caution">
    <text evidence="2">The sequence shown here is derived from an EMBL/GenBank/DDBJ whole genome shotgun (WGS) entry which is preliminary data.</text>
</comment>
<dbReference type="Pfam" id="PF22296">
    <property type="entry name" value="bAvd"/>
    <property type="match status" value="1"/>
</dbReference>
<sequence length="111" mass="12940">MTELKICYLLWHSFLIDLPRLTRYTLGVKIDNLFTELLGITIAAQYTKRTDKLEFLEELNRKFDNLKYFITILWEAKGLSAGKYAQLSQKLTRIGQMLGGWIALLKRNSPN</sequence>
<feature type="domain" description="bAvd-like" evidence="1">
    <location>
        <begin position="13"/>
        <end position="103"/>
    </location>
</feature>
<protein>
    <recommendedName>
        <fullName evidence="1">bAvd-like domain-containing protein</fullName>
    </recommendedName>
</protein>
<dbReference type="EMBL" id="MFQZ01000003">
    <property type="protein sequence ID" value="OGH88356.1"/>
    <property type="molecule type" value="Genomic_DNA"/>
</dbReference>
<evidence type="ECO:0000259" key="1">
    <source>
        <dbReference type="Pfam" id="PF22296"/>
    </source>
</evidence>
<dbReference type="Gene3D" id="1.20.1440.60">
    <property type="entry name" value="23S rRNA-intervening sequence"/>
    <property type="match status" value="1"/>
</dbReference>
<proteinExistence type="predicted"/>
<reference evidence="2 3" key="1">
    <citation type="journal article" date="2016" name="Nat. Commun.">
        <title>Thousands of microbial genomes shed light on interconnected biogeochemical processes in an aquifer system.</title>
        <authorList>
            <person name="Anantharaman K."/>
            <person name="Brown C.T."/>
            <person name="Hug L.A."/>
            <person name="Sharon I."/>
            <person name="Castelle C.J."/>
            <person name="Probst A.J."/>
            <person name="Thomas B.C."/>
            <person name="Singh A."/>
            <person name="Wilkins M.J."/>
            <person name="Karaoz U."/>
            <person name="Brodie E.L."/>
            <person name="Williams K.H."/>
            <person name="Hubbard S.S."/>
            <person name="Banfield J.F."/>
        </authorList>
    </citation>
    <scope>NUCLEOTIDE SEQUENCE [LARGE SCALE GENOMIC DNA]</scope>
</reference>
<accession>A0A1F6NWP0</accession>
<dbReference type="CDD" id="cd16376">
    <property type="entry name" value="Avd_like"/>
    <property type="match status" value="1"/>
</dbReference>
<organism evidence="2 3">
    <name type="scientific">Candidatus Magasanikbacteria bacterium RIFOXYC2_FULL_42_28</name>
    <dbReference type="NCBI Taxonomy" id="1798704"/>
    <lineage>
        <taxon>Bacteria</taxon>
        <taxon>Candidatus Magasanikiibacteriota</taxon>
    </lineage>
</organism>
<dbReference type="AlphaFoldDB" id="A0A1F6NWP0"/>
<gene>
    <name evidence="2" type="ORF">A3J93_04870</name>
</gene>
<evidence type="ECO:0000313" key="3">
    <source>
        <dbReference type="Proteomes" id="UP000177907"/>
    </source>
</evidence>
<dbReference type="Proteomes" id="UP000177907">
    <property type="component" value="Unassembled WGS sequence"/>
</dbReference>
<dbReference type="InterPro" id="IPR036583">
    <property type="entry name" value="23S_rRNA_IVS_sf"/>
</dbReference>
<name>A0A1F6NWP0_9BACT</name>
<dbReference type="InterPro" id="IPR055360">
    <property type="entry name" value="bAvd"/>
</dbReference>
<dbReference type="STRING" id="1798704.A3J93_04870"/>
<evidence type="ECO:0000313" key="2">
    <source>
        <dbReference type="EMBL" id="OGH88356.1"/>
    </source>
</evidence>